<dbReference type="CDD" id="cd06661">
    <property type="entry name" value="GGCT_like"/>
    <property type="match status" value="1"/>
</dbReference>
<keyword evidence="3" id="KW-1185">Reference proteome</keyword>
<reference evidence="2 3" key="1">
    <citation type="journal article" date="2015" name="Infect. Genet. Evol.">
        <title>Genomic sequences of six botulinum neurotoxin-producing strains representing three clostridial species illustrate the mobility and diversity of botulinum neurotoxin genes.</title>
        <authorList>
            <person name="Smith T.J."/>
            <person name="Hill K.K."/>
            <person name="Xie G."/>
            <person name="Foley B.T."/>
            <person name="Williamson C.H."/>
            <person name="Foster J.T."/>
            <person name="Johnson S.L."/>
            <person name="Chertkov O."/>
            <person name="Teshima H."/>
            <person name="Gibbons H.S."/>
            <person name="Johnsky L.A."/>
            <person name="Karavis M.A."/>
            <person name="Smith L.A."/>
        </authorList>
    </citation>
    <scope>NUCLEOTIDE SEQUENCE [LARGE SCALE GENOMIC DNA]</scope>
    <source>
        <strain evidence="2 3">CDC 2741</strain>
    </source>
</reference>
<dbReference type="Pfam" id="PF06094">
    <property type="entry name" value="GGACT"/>
    <property type="match status" value="1"/>
</dbReference>
<accession>A0A0C1R4G1</accession>
<sequence length="148" mass="17415">MIKPTEKRKVFVYGSLRTGFFNYDKYLKGNVLNCEAAKIKGKLFHMPNKGYPAVLDGDDYIYGEVMTVNNYEEIMVAMDEMEGYYSENNTDNEYTRTVMDVEMVETGTIEKCYVYKYGLNDEDEFNKHKIYISHGDWKNFMTKFKKDA</sequence>
<comment type="caution">
    <text evidence="2">The sequence shown here is derived from an EMBL/GenBank/DDBJ whole genome shotgun (WGS) entry which is preliminary data.</text>
</comment>
<evidence type="ECO:0000259" key="1">
    <source>
        <dbReference type="Pfam" id="PF06094"/>
    </source>
</evidence>
<evidence type="ECO:0000313" key="3">
    <source>
        <dbReference type="Proteomes" id="UP000031366"/>
    </source>
</evidence>
<dbReference type="InterPro" id="IPR013024">
    <property type="entry name" value="GGCT-like"/>
</dbReference>
<dbReference type="Proteomes" id="UP000031366">
    <property type="component" value="Unassembled WGS sequence"/>
</dbReference>
<dbReference type="STRING" id="29341.RSJ17_01215"/>
<feature type="domain" description="Gamma-glutamylcyclotransferase AIG2-like" evidence="1">
    <location>
        <begin position="10"/>
        <end position="138"/>
    </location>
</feature>
<protein>
    <submittedName>
        <fullName evidence="2">AIG2-like family protein</fullName>
    </submittedName>
</protein>
<name>A0A0C1R4G1_9CLOT</name>
<dbReference type="InterPro" id="IPR036568">
    <property type="entry name" value="GGCT-like_sf"/>
</dbReference>
<dbReference type="Gene3D" id="3.10.490.10">
    <property type="entry name" value="Gamma-glutamyl cyclotransferase-like"/>
    <property type="match status" value="1"/>
</dbReference>
<dbReference type="RefSeq" id="WP_039629831.1">
    <property type="nucleotide sequence ID" value="NZ_AYSO01000009.1"/>
</dbReference>
<dbReference type="EMBL" id="AYSO01000009">
    <property type="protein sequence ID" value="KIE48392.1"/>
    <property type="molecule type" value="Genomic_DNA"/>
</dbReference>
<dbReference type="OrthoDB" id="8538589at2"/>
<organism evidence="2 3">
    <name type="scientific">Clostridium argentinense CDC 2741</name>
    <dbReference type="NCBI Taxonomy" id="1418104"/>
    <lineage>
        <taxon>Bacteria</taxon>
        <taxon>Bacillati</taxon>
        <taxon>Bacillota</taxon>
        <taxon>Clostridia</taxon>
        <taxon>Eubacteriales</taxon>
        <taxon>Clostridiaceae</taxon>
        <taxon>Clostridium</taxon>
    </lineage>
</organism>
<dbReference type="SUPFAM" id="SSF110857">
    <property type="entry name" value="Gamma-glutamyl cyclotransferase-like"/>
    <property type="match status" value="1"/>
</dbReference>
<dbReference type="InterPro" id="IPR009288">
    <property type="entry name" value="AIG2-like_dom"/>
</dbReference>
<gene>
    <name evidence="2" type="ORF">U732_4206</name>
</gene>
<proteinExistence type="predicted"/>
<dbReference type="AlphaFoldDB" id="A0A0C1R4G1"/>
<evidence type="ECO:0000313" key="2">
    <source>
        <dbReference type="EMBL" id="KIE48392.1"/>
    </source>
</evidence>